<dbReference type="KEGG" id="lgi:LOTGIDRAFT_95085"/>
<dbReference type="HOGENOM" id="CLU_050591_1_0_1"/>
<dbReference type="InterPro" id="IPR031314">
    <property type="entry name" value="DNK_dom"/>
</dbReference>
<evidence type="ECO:0000313" key="2">
    <source>
        <dbReference type="EMBL" id="ESO89745.1"/>
    </source>
</evidence>
<dbReference type="GO" id="GO:0005739">
    <property type="term" value="C:mitochondrion"/>
    <property type="evidence" value="ECO:0007669"/>
    <property type="project" value="GOC"/>
</dbReference>
<dbReference type="GeneID" id="20253035"/>
<dbReference type="InterPro" id="IPR027417">
    <property type="entry name" value="P-loop_NTPase"/>
</dbReference>
<dbReference type="PANTHER" id="PTHR10513:SF15">
    <property type="entry name" value="NADH DEHYDROGENASE [UBIQUINONE] 1 ALPHA SUBCOMPLEX SUBUNIT 10, MITOCHONDRIAL"/>
    <property type="match status" value="1"/>
</dbReference>
<dbReference type="Pfam" id="PF01712">
    <property type="entry name" value="dNK"/>
    <property type="match status" value="1"/>
</dbReference>
<dbReference type="RefSeq" id="XP_009059537.1">
    <property type="nucleotide sequence ID" value="XM_009061289.1"/>
</dbReference>
<protein>
    <recommendedName>
        <fullName evidence="1">Deoxynucleoside kinase domain-containing protein</fullName>
    </recommendedName>
</protein>
<dbReference type="InterPro" id="IPR050566">
    <property type="entry name" value="Deoxyribonucleoside_kinase"/>
</dbReference>
<name>V4A427_LOTGI</name>
<dbReference type="GO" id="GO:0006120">
    <property type="term" value="P:mitochondrial electron transport, NADH to ubiquinone"/>
    <property type="evidence" value="ECO:0007669"/>
    <property type="project" value="TreeGrafter"/>
</dbReference>
<feature type="non-terminal residue" evidence="2">
    <location>
        <position position="295"/>
    </location>
</feature>
<sequence>KPWPYKKLNYNWFYQFFDRTTKRMDENSKVVVIDGPLGVGKTALANKLAQEFDLKYIPDVTDKEVFISLSGYDTKPLDEYMPVSSRRCSFEEFYTQSVPEKQLSRIAMTQRDLFIHRFYRYCEGLCHLFNTGQGVVMDRGVHSDIIFAKTLAKFNYINRSELRFFHNARRDALCELHRPHLYIYIDASVKYMQEAIKKRNIPWEVSSPVLTEKFLSEFRDNYRDFLHKKQEGSQSEVLVYDAANFPDVEMIIEDIEKLDLDFHDSLLDGFSDKFEDWGAMIEEDDWNEYRMKMRN</sequence>
<dbReference type="OrthoDB" id="17400at2759"/>
<evidence type="ECO:0000259" key="1">
    <source>
        <dbReference type="Pfam" id="PF01712"/>
    </source>
</evidence>
<gene>
    <name evidence="2" type="ORF">LOTGIDRAFT_95085</name>
</gene>
<dbReference type="Proteomes" id="UP000030746">
    <property type="component" value="Unassembled WGS sequence"/>
</dbReference>
<dbReference type="EMBL" id="KB202544">
    <property type="protein sequence ID" value="ESO89745.1"/>
    <property type="molecule type" value="Genomic_DNA"/>
</dbReference>
<feature type="domain" description="Deoxynucleoside kinase" evidence="1">
    <location>
        <begin position="32"/>
        <end position="253"/>
    </location>
</feature>
<proteinExistence type="predicted"/>
<accession>V4A427</accession>
<dbReference type="Gene3D" id="3.40.50.300">
    <property type="entry name" value="P-loop containing nucleotide triphosphate hydrolases"/>
    <property type="match status" value="1"/>
</dbReference>
<dbReference type="PANTHER" id="PTHR10513">
    <property type="entry name" value="DEOXYNUCLEOSIDE KINASE"/>
    <property type="match status" value="1"/>
</dbReference>
<organism evidence="2 3">
    <name type="scientific">Lottia gigantea</name>
    <name type="common">Giant owl limpet</name>
    <dbReference type="NCBI Taxonomy" id="225164"/>
    <lineage>
        <taxon>Eukaryota</taxon>
        <taxon>Metazoa</taxon>
        <taxon>Spiralia</taxon>
        <taxon>Lophotrochozoa</taxon>
        <taxon>Mollusca</taxon>
        <taxon>Gastropoda</taxon>
        <taxon>Patellogastropoda</taxon>
        <taxon>Lottioidea</taxon>
        <taxon>Lottiidae</taxon>
        <taxon>Lottia</taxon>
    </lineage>
</organism>
<keyword evidence="3" id="KW-1185">Reference proteome</keyword>
<dbReference type="STRING" id="225164.V4A427"/>
<evidence type="ECO:0000313" key="3">
    <source>
        <dbReference type="Proteomes" id="UP000030746"/>
    </source>
</evidence>
<dbReference type="SUPFAM" id="SSF52540">
    <property type="entry name" value="P-loop containing nucleoside triphosphate hydrolases"/>
    <property type="match status" value="1"/>
</dbReference>
<reference evidence="2 3" key="1">
    <citation type="journal article" date="2013" name="Nature">
        <title>Insights into bilaterian evolution from three spiralian genomes.</title>
        <authorList>
            <person name="Simakov O."/>
            <person name="Marletaz F."/>
            <person name="Cho S.J."/>
            <person name="Edsinger-Gonzales E."/>
            <person name="Havlak P."/>
            <person name="Hellsten U."/>
            <person name="Kuo D.H."/>
            <person name="Larsson T."/>
            <person name="Lv J."/>
            <person name="Arendt D."/>
            <person name="Savage R."/>
            <person name="Osoegawa K."/>
            <person name="de Jong P."/>
            <person name="Grimwood J."/>
            <person name="Chapman J.A."/>
            <person name="Shapiro H."/>
            <person name="Aerts A."/>
            <person name="Otillar R.P."/>
            <person name="Terry A.Y."/>
            <person name="Boore J.L."/>
            <person name="Grigoriev I.V."/>
            <person name="Lindberg D.R."/>
            <person name="Seaver E.C."/>
            <person name="Weisblat D.A."/>
            <person name="Putnam N.H."/>
            <person name="Rokhsar D.S."/>
        </authorList>
    </citation>
    <scope>NUCLEOTIDE SEQUENCE [LARGE SCALE GENOMIC DNA]</scope>
</reference>
<dbReference type="AlphaFoldDB" id="V4A427"/>
<dbReference type="CTD" id="20253035"/>
<feature type="non-terminal residue" evidence="2">
    <location>
        <position position="1"/>
    </location>
</feature>
<dbReference type="OMA" id="DPHNKKM"/>